<proteinExistence type="predicted"/>
<dbReference type="OrthoDB" id="9987373at2759"/>
<feature type="signal peptide" evidence="1">
    <location>
        <begin position="1"/>
        <end position="16"/>
    </location>
</feature>
<evidence type="ECO:0000256" key="1">
    <source>
        <dbReference type="SAM" id="SignalP"/>
    </source>
</evidence>
<reference evidence="2" key="1">
    <citation type="submission" date="2020-06" db="EMBL/GenBank/DDBJ databases">
        <title>Draft genome of Bugula neritina, a colonial animal packing powerful symbionts and potential medicines.</title>
        <authorList>
            <person name="Rayko M."/>
        </authorList>
    </citation>
    <scope>NUCLEOTIDE SEQUENCE [LARGE SCALE GENOMIC DNA]</scope>
    <source>
        <strain evidence="2">Kwan_BN1</strain>
    </source>
</reference>
<dbReference type="Proteomes" id="UP000593567">
    <property type="component" value="Unassembled WGS sequence"/>
</dbReference>
<comment type="caution">
    <text evidence="2">The sequence shown here is derived from an EMBL/GenBank/DDBJ whole genome shotgun (WGS) entry which is preliminary data.</text>
</comment>
<organism evidence="2 3">
    <name type="scientific">Bugula neritina</name>
    <name type="common">Brown bryozoan</name>
    <name type="synonym">Sertularia neritina</name>
    <dbReference type="NCBI Taxonomy" id="10212"/>
    <lineage>
        <taxon>Eukaryota</taxon>
        <taxon>Metazoa</taxon>
        <taxon>Spiralia</taxon>
        <taxon>Lophotrochozoa</taxon>
        <taxon>Bryozoa</taxon>
        <taxon>Gymnolaemata</taxon>
        <taxon>Cheilostomatida</taxon>
        <taxon>Flustrina</taxon>
        <taxon>Buguloidea</taxon>
        <taxon>Bugulidae</taxon>
        <taxon>Bugula</taxon>
    </lineage>
</organism>
<dbReference type="AlphaFoldDB" id="A0A7J7JRR1"/>
<dbReference type="EMBL" id="VXIV02001988">
    <property type="protein sequence ID" value="KAF6028126.1"/>
    <property type="molecule type" value="Genomic_DNA"/>
</dbReference>
<keyword evidence="3" id="KW-1185">Reference proteome</keyword>
<name>A0A7J7JRR1_BUGNE</name>
<feature type="chain" id="PRO_5029501603" evidence="1">
    <location>
        <begin position="17"/>
        <end position="205"/>
    </location>
</feature>
<evidence type="ECO:0000313" key="2">
    <source>
        <dbReference type="EMBL" id="KAF6028126.1"/>
    </source>
</evidence>
<sequence length="205" mass="22854">MKYFIVSLLACALVRSEENAKVKILHNLVSSKCPGLVSYDAETVSFNEVFTKLLECNRNDLVRKITPSECFTATSFTEAWRLDHQGAGHRPGGNYSYDGYACDFNEDVEWFKFSGPGGSKMLNSCPKSKSCGTLLPYWTDSAAPEIVGVKKTVDAYRVSGDDCKADMVKVEVMRCSASEVIYKVVRPLNRARLDFKCYEAFCGVM</sequence>
<evidence type="ECO:0000313" key="3">
    <source>
        <dbReference type="Proteomes" id="UP000593567"/>
    </source>
</evidence>
<accession>A0A7J7JRR1</accession>
<keyword evidence="1" id="KW-0732">Signal</keyword>
<protein>
    <submittedName>
        <fullName evidence="2">Uncharacterized protein</fullName>
    </submittedName>
</protein>
<gene>
    <name evidence="2" type="ORF">EB796_013559</name>
</gene>